<dbReference type="NCBIfam" id="TIGR03438">
    <property type="entry name" value="egtD_ergothio"/>
    <property type="match status" value="1"/>
</dbReference>
<keyword evidence="2 4" id="KW-0808">Transferase</keyword>
<dbReference type="Gene3D" id="3.40.50.150">
    <property type="entry name" value="Vaccinia Virus protein VP39"/>
    <property type="match status" value="1"/>
</dbReference>
<protein>
    <submittedName>
        <fullName evidence="4">L-histidine N(Alpha)-methyltransferase</fullName>
        <ecNumber evidence="4">2.1.1.44</ecNumber>
    </submittedName>
</protein>
<organism evidence="4 5">
    <name type="scientific">Iamia majanohamensis</name>
    <dbReference type="NCBI Taxonomy" id="467976"/>
    <lineage>
        <taxon>Bacteria</taxon>
        <taxon>Bacillati</taxon>
        <taxon>Actinomycetota</taxon>
        <taxon>Acidimicrobiia</taxon>
        <taxon>Acidimicrobiales</taxon>
        <taxon>Iamiaceae</taxon>
        <taxon>Iamia</taxon>
    </lineage>
</organism>
<keyword evidence="5" id="KW-1185">Reference proteome</keyword>
<reference evidence="4" key="1">
    <citation type="submission" date="2023-01" db="EMBL/GenBank/DDBJ databases">
        <title>The diversity of Class Acidimicrobiia in South China Sea sediment environments and the proposal of Iamia marina sp. nov., a novel species of the genus Iamia.</title>
        <authorList>
            <person name="He Y."/>
            <person name="Tian X."/>
        </authorList>
    </citation>
    <scope>NUCLEOTIDE SEQUENCE</scope>
    <source>
        <strain evidence="4">DSM 19957</strain>
    </source>
</reference>
<evidence type="ECO:0000256" key="2">
    <source>
        <dbReference type="ARBA" id="ARBA00022679"/>
    </source>
</evidence>
<dbReference type="PIRSF" id="PIRSF018005">
    <property type="entry name" value="UCP018005"/>
    <property type="match status" value="1"/>
</dbReference>
<evidence type="ECO:0000259" key="3">
    <source>
        <dbReference type="Pfam" id="PF10017"/>
    </source>
</evidence>
<dbReference type="Pfam" id="PF10017">
    <property type="entry name" value="Methyltransf_33"/>
    <property type="match status" value="1"/>
</dbReference>
<dbReference type="SUPFAM" id="SSF53335">
    <property type="entry name" value="S-adenosyl-L-methionine-dependent methyltransferases"/>
    <property type="match status" value="1"/>
</dbReference>
<name>A0AAE9Y747_9ACTN</name>
<dbReference type="GO" id="GO:0052706">
    <property type="term" value="F:L-histidine N(alpha)-methyltransferase activity"/>
    <property type="evidence" value="ECO:0007669"/>
    <property type="project" value="UniProtKB-EC"/>
</dbReference>
<dbReference type="EC" id="2.1.1.44" evidence="4"/>
<dbReference type="InterPro" id="IPR019257">
    <property type="entry name" value="MeTrfase_dom"/>
</dbReference>
<feature type="domain" description="Histidine-specific methyltransferase SAM-dependent" evidence="3">
    <location>
        <begin position="16"/>
        <end position="318"/>
    </location>
</feature>
<evidence type="ECO:0000256" key="1">
    <source>
        <dbReference type="ARBA" id="ARBA00022603"/>
    </source>
</evidence>
<dbReference type="GO" id="GO:0032259">
    <property type="term" value="P:methylation"/>
    <property type="evidence" value="ECO:0007669"/>
    <property type="project" value="UniProtKB-KW"/>
</dbReference>
<proteinExistence type="predicted"/>
<evidence type="ECO:0000313" key="5">
    <source>
        <dbReference type="Proteomes" id="UP001216390"/>
    </source>
</evidence>
<dbReference type="InterPro" id="IPR029063">
    <property type="entry name" value="SAM-dependent_MTases_sf"/>
</dbReference>
<dbReference type="Proteomes" id="UP001216390">
    <property type="component" value="Chromosome"/>
</dbReference>
<dbReference type="PANTHER" id="PTHR43397">
    <property type="entry name" value="ERGOTHIONEINE BIOSYNTHESIS PROTEIN 1"/>
    <property type="match status" value="1"/>
</dbReference>
<sequence>MTPPPADAPQGSESLAESVRRTLDAAPQRWLSPKWLYDDLGSVLFDAITHVPHYYPTSRERAILEARSADVARLSEADTLVELGSGTSEKTRLLLDAFTATGQLRRFCPLDVSAATLAAAAEAIRAEHPGIEVVAVEGDFLHDLDRIPTGGTRLVAFLGGTIGNLTPPEQARFVGAVAATLAPGDGLLLGTDLVKDVDRLLTAYDDPIGVTAAFDRNVLQVLNRELGADFDLARWRHEARWDAEEERIEMHLVATEAQVVRVPGAGLELKVEEGESIQTEISSKFRVERLPALLEPAGFEVVEVWTDPDDDLALTLARIPR</sequence>
<dbReference type="AlphaFoldDB" id="A0AAE9Y747"/>
<dbReference type="KEGG" id="ima:PO878_03465"/>
<keyword evidence="1 4" id="KW-0489">Methyltransferase</keyword>
<dbReference type="InterPro" id="IPR017804">
    <property type="entry name" value="MeTrfase_EgtD-like"/>
</dbReference>
<dbReference type="PANTHER" id="PTHR43397:SF1">
    <property type="entry name" value="ERGOTHIONEINE BIOSYNTHESIS PROTEIN 1"/>
    <property type="match status" value="1"/>
</dbReference>
<evidence type="ECO:0000313" key="4">
    <source>
        <dbReference type="EMBL" id="WCO67782.1"/>
    </source>
</evidence>
<accession>A0AAE9Y747</accession>
<dbReference type="EMBL" id="CP116942">
    <property type="protein sequence ID" value="WCO67782.1"/>
    <property type="molecule type" value="Genomic_DNA"/>
</dbReference>
<gene>
    <name evidence="4" type="primary">egtD</name>
    <name evidence="4" type="ORF">PO878_03465</name>
</gene>
<dbReference type="InterPro" id="IPR051128">
    <property type="entry name" value="EgtD_Methyltrsf_superfamily"/>
</dbReference>
<dbReference type="InterPro" id="IPR035094">
    <property type="entry name" value="EgtD"/>
</dbReference>
<dbReference type="RefSeq" id="WP_272737302.1">
    <property type="nucleotide sequence ID" value="NZ_CP116942.1"/>
</dbReference>